<reference evidence="3 4" key="1">
    <citation type="submission" date="2019-02" db="EMBL/GenBank/DDBJ databases">
        <title>Deep-cultivation of Planctomycetes and their phenomic and genomic characterization uncovers novel biology.</title>
        <authorList>
            <person name="Wiegand S."/>
            <person name="Jogler M."/>
            <person name="Boedeker C."/>
            <person name="Pinto D."/>
            <person name="Vollmers J."/>
            <person name="Rivas-Marin E."/>
            <person name="Kohn T."/>
            <person name="Peeters S.H."/>
            <person name="Heuer A."/>
            <person name="Rast P."/>
            <person name="Oberbeckmann S."/>
            <person name="Bunk B."/>
            <person name="Jeske O."/>
            <person name="Meyerdierks A."/>
            <person name="Storesund J.E."/>
            <person name="Kallscheuer N."/>
            <person name="Luecker S."/>
            <person name="Lage O.M."/>
            <person name="Pohl T."/>
            <person name="Merkel B.J."/>
            <person name="Hornburger P."/>
            <person name="Mueller R.-W."/>
            <person name="Bruemmer F."/>
            <person name="Labrenz M."/>
            <person name="Spormann A.M."/>
            <person name="Op den Camp H."/>
            <person name="Overmann J."/>
            <person name="Amann R."/>
            <person name="Jetten M.S.M."/>
            <person name="Mascher T."/>
            <person name="Medema M.H."/>
            <person name="Devos D.P."/>
            <person name="Kaster A.-K."/>
            <person name="Ovreas L."/>
            <person name="Rohde M."/>
            <person name="Galperin M.Y."/>
            <person name="Jogler C."/>
        </authorList>
    </citation>
    <scope>NUCLEOTIDE SEQUENCE [LARGE SCALE GENOMIC DNA]</scope>
    <source>
        <strain evidence="3 4">Pla163</strain>
    </source>
</reference>
<evidence type="ECO:0008006" key="5">
    <source>
        <dbReference type="Google" id="ProtNLM"/>
    </source>
</evidence>
<dbReference type="InterPro" id="IPR011050">
    <property type="entry name" value="Pectin_lyase_fold/virulence"/>
</dbReference>
<dbReference type="InterPro" id="IPR012334">
    <property type="entry name" value="Pectin_lyas_fold"/>
</dbReference>
<dbReference type="SUPFAM" id="SSF51126">
    <property type="entry name" value="Pectin lyase-like"/>
    <property type="match status" value="1"/>
</dbReference>
<evidence type="ECO:0000256" key="1">
    <source>
        <dbReference type="SAM" id="MobiDB-lite"/>
    </source>
</evidence>
<evidence type="ECO:0000313" key="4">
    <source>
        <dbReference type="Proteomes" id="UP000319342"/>
    </source>
</evidence>
<feature type="signal peptide" evidence="2">
    <location>
        <begin position="1"/>
        <end position="24"/>
    </location>
</feature>
<dbReference type="Proteomes" id="UP000319342">
    <property type="component" value="Chromosome"/>
</dbReference>
<protein>
    <recommendedName>
        <fullName evidence="5">DUF1565 domain-containing protein</fullName>
    </recommendedName>
</protein>
<proteinExistence type="predicted"/>
<keyword evidence="4" id="KW-1185">Reference proteome</keyword>
<evidence type="ECO:0000313" key="3">
    <source>
        <dbReference type="EMBL" id="QDU83196.1"/>
    </source>
</evidence>
<feature type="chain" id="PRO_5021725523" description="DUF1565 domain-containing protein" evidence="2">
    <location>
        <begin position="25"/>
        <end position="451"/>
    </location>
</feature>
<accession>A0A518CVF2</accession>
<name>A0A518CVF2_9BACT</name>
<dbReference type="EMBL" id="CP036290">
    <property type="protein sequence ID" value="QDU83196.1"/>
    <property type="molecule type" value="Genomic_DNA"/>
</dbReference>
<keyword evidence="2" id="KW-0732">Signal</keyword>
<organism evidence="3 4">
    <name type="scientific">Rohdeia mirabilis</name>
    <dbReference type="NCBI Taxonomy" id="2528008"/>
    <lineage>
        <taxon>Bacteria</taxon>
        <taxon>Pseudomonadati</taxon>
        <taxon>Planctomycetota</taxon>
        <taxon>Planctomycetia</taxon>
        <taxon>Planctomycetia incertae sedis</taxon>
        <taxon>Rohdeia</taxon>
    </lineage>
</organism>
<sequence length="451" mass="45633" precursor="true">MDITIRRVAAALAVPSLLCASAFAQLTVGPAGSGATFDQVSDALAAAAPGAVIHVAAGVYEPFVVDRDVSIVGAGSDQSFVAWPANSTVSGIAVNGVSAGETVRISGFGLDSATNASVNVPRIHLSHCDGRVELVDLRSLTLESTAANFWGFTALGIADCDAVVLQGVEARGSHGAFGGTLVGSGGTAGSIVASRVWLSGCLFAGGHGGDGGGGEALVITDGSFVEVSRSEMLGGNGGAHFGFEWWDIYSFQGEHAILTTDSRLVIVDSTVIGGDGSQTSDQDWSGGGPAIRTGNGTDLRYSPNSELRSGANGIGEYQAGFDIQNHGVASVTVVAETENRPTLRMSPPLVAPGDVTAIEATGRAGAVHAAYAALSGLVPLEVPGMGMFVHIDPLIAFPVAILVLDGSGTTSTQLVVPPFAALAGLELVLQSLDVDISALRISNPALLTVRQ</sequence>
<gene>
    <name evidence="3" type="ORF">Pla163_02940</name>
</gene>
<dbReference type="Gene3D" id="2.160.20.10">
    <property type="entry name" value="Single-stranded right-handed beta-helix, Pectin lyase-like"/>
    <property type="match status" value="1"/>
</dbReference>
<feature type="region of interest" description="Disordered" evidence="1">
    <location>
        <begin position="277"/>
        <end position="297"/>
    </location>
</feature>
<dbReference type="AlphaFoldDB" id="A0A518CVF2"/>
<dbReference type="RefSeq" id="WP_145182467.1">
    <property type="nucleotide sequence ID" value="NZ_CP036290.1"/>
</dbReference>
<evidence type="ECO:0000256" key="2">
    <source>
        <dbReference type="SAM" id="SignalP"/>
    </source>
</evidence>